<feature type="transmembrane region" description="Helical" evidence="1">
    <location>
        <begin position="12"/>
        <end position="43"/>
    </location>
</feature>
<dbReference type="EMBL" id="CP064791">
    <property type="protein sequence ID" value="QSG14912.1"/>
    <property type="molecule type" value="Genomic_DNA"/>
</dbReference>
<dbReference type="InterPro" id="IPR007404">
    <property type="entry name" value="YdjM-like"/>
</dbReference>
<dbReference type="AlphaFoldDB" id="A0A897NQ53"/>
<evidence type="ECO:0000313" key="3">
    <source>
        <dbReference type="Proteomes" id="UP000663292"/>
    </source>
</evidence>
<evidence type="ECO:0000313" key="2">
    <source>
        <dbReference type="EMBL" id="QSG14912.1"/>
    </source>
</evidence>
<evidence type="ECO:0000256" key="1">
    <source>
        <dbReference type="SAM" id="Phobius"/>
    </source>
</evidence>
<organism evidence="2 3">
    <name type="scientific">Halapricum desulfuricans</name>
    <dbReference type="NCBI Taxonomy" id="2841257"/>
    <lineage>
        <taxon>Archaea</taxon>
        <taxon>Methanobacteriati</taxon>
        <taxon>Methanobacteriota</taxon>
        <taxon>Stenosarchaea group</taxon>
        <taxon>Halobacteria</taxon>
        <taxon>Halobacteriales</taxon>
        <taxon>Haloarculaceae</taxon>
        <taxon>Halapricum</taxon>
    </lineage>
</organism>
<feature type="transmembrane region" description="Helical" evidence="1">
    <location>
        <begin position="143"/>
        <end position="162"/>
    </location>
</feature>
<keyword evidence="1" id="KW-0472">Membrane</keyword>
<proteinExistence type="predicted"/>
<reference evidence="2 3" key="1">
    <citation type="submission" date="2020-11" db="EMBL/GenBank/DDBJ databases">
        <title>Carbohydrate-dependent, anaerobic sulfur respiration: A novel catabolism in halophilic archaea.</title>
        <authorList>
            <person name="Sorokin D.Y."/>
            <person name="Messina E."/>
            <person name="Smedile F."/>
            <person name="La Cono V."/>
            <person name="Hallsworth J.E."/>
            <person name="Yakimov M.M."/>
        </authorList>
    </citation>
    <scope>NUCLEOTIDE SEQUENCE [LARGE SCALE GENOMIC DNA]</scope>
    <source>
        <strain evidence="2 3">HSR-Est</strain>
    </source>
</reference>
<gene>
    <name evidence="2" type="ORF">HSEST_1381</name>
</gene>
<dbReference type="Proteomes" id="UP000663292">
    <property type="component" value="Chromosome"/>
</dbReference>
<sequence length="172" mass="17020">MHREGHYGASLLAYAPLGFVVIALGFPAAAVGGALLAVALAMVPDWDQRIPGIAHRGIMHTVHFAAVVAIGTALLGAGIGASVSSPGVNPLVVVGAAVFGGTTGAVAILAHIGADALTPMGIKPLGDDGPHITYDVCRADNTLGNYGLLALGGAAALLAFYLGRAVNAVLPV</sequence>
<feature type="transmembrane region" description="Helical" evidence="1">
    <location>
        <begin position="64"/>
        <end position="85"/>
    </location>
</feature>
<dbReference type="GO" id="GO:0016787">
    <property type="term" value="F:hydrolase activity"/>
    <property type="evidence" value="ECO:0007669"/>
    <property type="project" value="UniProtKB-KW"/>
</dbReference>
<name>A0A897NQ53_9EURY</name>
<keyword evidence="1" id="KW-0812">Transmembrane</keyword>
<dbReference type="GeneID" id="68858021"/>
<dbReference type="Pfam" id="PF04307">
    <property type="entry name" value="YdjM"/>
    <property type="match status" value="1"/>
</dbReference>
<protein>
    <submittedName>
        <fullName evidence="2">Membrane-bound metal-dependent hydrolase YbcI, DUF457 family</fullName>
    </submittedName>
</protein>
<keyword evidence="1" id="KW-1133">Transmembrane helix</keyword>
<dbReference type="RefSeq" id="WP_229120180.1">
    <property type="nucleotide sequence ID" value="NZ_CP064791.1"/>
</dbReference>
<feature type="transmembrane region" description="Helical" evidence="1">
    <location>
        <begin position="91"/>
        <end position="114"/>
    </location>
</feature>
<accession>A0A897NQ53</accession>
<keyword evidence="3" id="KW-1185">Reference proteome</keyword>
<keyword evidence="2" id="KW-0378">Hydrolase</keyword>